<dbReference type="InterPro" id="IPR036108">
    <property type="entry name" value="4pyrrol_syn_uPrphyn_synt_sf"/>
</dbReference>
<evidence type="ECO:0000313" key="2">
    <source>
        <dbReference type="EMBL" id="RHW18689.1"/>
    </source>
</evidence>
<dbReference type="GO" id="GO:0033014">
    <property type="term" value="P:tetrapyrrole biosynthetic process"/>
    <property type="evidence" value="ECO:0007669"/>
    <property type="project" value="InterPro"/>
</dbReference>
<protein>
    <submittedName>
        <fullName evidence="2">Uroporphyrinogen-III synthase</fullName>
    </submittedName>
</protein>
<dbReference type="Gene3D" id="3.40.50.10090">
    <property type="match status" value="1"/>
</dbReference>
<feature type="domain" description="Tetrapyrrole biosynthesis uroporphyrinogen III synthase" evidence="1">
    <location>
        <begin position="18"/>
        <end position="211"/>
    </location>
</feature>
<accession>A0A396RQM6</accession>
<proteinExistence type="predicted"/>
<comment type="caution">
    <text evidence="2">The sequence shown here is derived from an EMBL/GenBank/DDBJ whole genome shotgun (WGS) entry which is preliminary data.</text>
</comment>
<dbReference type="EMBL" id="QWLV01000001">
    <property type="protein sequence ID" value="RHW18689.1"/>
    <property type="molecule type" value="Genomic_DNA"/>
</dbReference>
<dbReference type="OrthoDB" id="7424801at2"/>
<dbReference type="Proteomes" id="UP000266693">
    <property type="component" value="Unassembled WGS sequence"/>
</dbReference>
<name>A0A396RQM6_9SPHN</name>
<evidence type="ECO:0000313" key="3">
    <source>
        <dbReference type="Proteomes" id="UP000266693"/>
    </source>
</evidence>
<sequence length="226" mass="22759">MRRLVVLRPRERAGTTLARIAEAGGEGIGLPLFALEPLAWNAPDPAGFDALALTSVNTVTLAGPELAFLAALPVWTVGEATAQAAREAGLTVAHAGSSDAAALFGAMADAGVARALWLAGEDHRPKPARPNLTVIATYRAAPIPVDPAALAGAVALVHSPRAAARLAEIVTPGSRGTIHLAVISAAAADAAGPGWAGVAVATRPTDAALVAAAIDRARAHADKRSR</sequence>
<keyword evidence="3" id="KW-1185">Reference proteome</keyword>
<evidence type="ECO:0000259" key="1">
    <source>
        <dbReference type="Pfam" id="PF02602"/>
    </source>
</evidence>
<dbReference type="RefSeq" id="WP_118862196.1">
    <property type="nucleotide sequence ID" value="NZ_QWLV01000001.1"/>
</dbReference>
<reference evidence="2 3" key="1">
    <citation type="submission" date="2018-08" db="EMBL/GenBank/DDBJ databases">
        <title>The multiple taxonomic identification of Sphingomonas gilva.</title>
        <authorList>
            <person name="Zhu D."/>
            <person name="Zheng S."/>
        </authorList>
    </citation>
    <scope>NUCLEOTIDE SEQUENCE [LARGE SCALE GENOMIC DNA]</scope>
    <source>
        <strain evidence="2 3">ZDH117</strain>
    </source>
</reference>
<dbReference type="Pfam" id="PF02602">
    <property type="entry name" value="HEM4"/>
    <property type="match status" value="1"/>
</dbReference>
<dbReference type="SUPFAM" id="SSF69618">
    <property type="entry name" value="HemD-like"/>
    <property type="match status" value="1"/>
</dbReference>
<organism evidence="2 3">
    <name type="scientific">Sphingomonas gilva</name>
    <dbReference type="NCBI Taxonomy" id="2305907"/>
    <lineage>
        <taxon>Bacteria</taxon>
        <taxon>Pseudomonadati</taxon>
        <taxon>Pseudomonadota</taxon>
        <taxon>Alphaproteobacteria</taxon>
        <taxon>Sphingomonadales</taxon>
        <taxon>Sphingomonadaceae</taxon>
        <taxon>Sphingomonas</taxon>
    </lineage>
</organism>
<gene>
    <name evidence="2" type="ORF">D1610_00520</name>
</gene>
<dbReference type="GO" id="GO:0004852">
    <property type="term" value="F:uroporphyrinogen-III synthase activity"/>
    <property type="evidence" value="ECO:0007669"/>
    <property type="project" value="InterPro"/>
</dbReference>
<dbReference type="AlphaFoldDB" id="A0A396RQM6"/>
<dbReference type="InterPro" id="IPR003754">
    <property type="entry name" value="4pyrrol_synth_uPrphyn_synth"/>
</dbReference>